<dbReference type="Pfam" id="PF00808">
    <property type="entry name" value="CBFD_NFYB_HMF"/>
    <property type="match status" value="1"/>
</dbReference>
<evidence type="ECO:0000259" key="8">
    <source>
        <dbReference type="Pfam" id="PF00808"/>
    </source>
</evidence>
<evidence type="ECO:0000256" key="5">
    <source>
        <dbReference type="ARBA" id="ARBA00023242"/>
    </source>
</evidence>
<dbReference type="Proteomes" id="UP000700596">
    <property type="component" value="Unassembled WGS sequence"/>
</dbReference>
<accession>A0A9P9DEB7</accession>
<dbReference type="GO" id="GO:0007059">
    <property type="term" value="P:chromosome segregation"/>
    <property type="evidence" value="ECO:0007669"/>
    <property type="project" value="TreeGrafter"/>
</dbReference>
<evidence type="ECO:0000256" key="6">
    <source>
        <dbReference type="ARBA" id="ARBA00023328"/>
    </source>
</evidence>
<evidence type="ECO:0000313" key="10">
    <source>
        <dbReference type="Proteomes" id="UP000700596"/>
    </source>
</evidence>
<gene>
    <name evidence="9" type="ORF">B0J11DRAFT_536334</name>
</gene>
<dbReference type="OrthoDB" id="2543597at2759"/>
<feature type="domain" description="Transcription factor CBF/NF-Y/archaeal histone" evidence="8">
    <location>
        <begin position="9"/>
        <end position="63"/>
    </location>
</feature>
<evidence type="ECO:0000256" key="1">
    <source>
        <dbReference type="ARBA" id="ARBA00004123"/>
    </source>
</evidence>
<dbReference type="GO" id="GO:0046982">
    <property type="term" value="F:protein heterodimerization activity"/>
    <property type="evidence" value="ECO:0007669"/>
    <property type="project" value="InterPro"/>
</dbReference>
<dbReference type="GO" id="GO:0051382">
    <property type="term" value="P:kinetochore assembly"/>
    <property type="evidence" value="ECO:0007669"/>
    <property type="project" value="TreeGrafter"/>
</dbReference>
<comment type="similarity">
    <text evidence="7">Belongs to the CENP-W/WIP1 family.</text>
</comment>
<evidence type="ECO:0000256" key="7">
    <source>
        <dbReference type="ARBA" id="ARBA00038432"/>
    </source>
</evidence>
<dbReference type="EMBL" id="JAGMWT010000013">
    <property type="protein sequence ID" value="KAH7117609.1"/>
    <property type="molecule type" value="Genomic_DNA"/>
</dbReference>
<organism evidence="9 10">
    <name type="scientific">Dendryphion nanum</name>
    <dbReference type="NCBI Taxonomy" id="256645"/>
    <lineage>
        <taxon>Eukaryota</taxon>
        <taxon>Fungi</taxon>
        <taxon>Dikarya</taxon>
        <taxon>Ascomycota</taxon>
        <taxon>Pezizomycotina</taxon>
        <taxon>Dothideomycetes</taxon>
        <taxon>Pleosporomycetidae</taxon>
        <taxon>Pleosporales</taxon>
        <taxon>Torulaceae</taxon>
        <taxon>Dendryphion</taxon>
    </lineage>
</organism>
<comment type="caution">
    <text evidence="9">The sequence shown here is derived from an EMBL/GenBank/DDBJ whole genome shotgun (WGS) entry which is preliminary data.</text>
</comment>
<evidence type="ECO:0000313" key="9">
    <source>
        <dbReference type="EMBL" id="KAH7117609.1"/>
    </source>
</evidence>
<proteinExistence type="inferred from homology"/>
<dbReference type="SUPFAM" id="SSF47113">
    <property type="entry name" value="Histone-fold"/>
    <property type="match status" value="1"/>
</dbReference>
<keyword evidence="6" id="KW-0137">Centromere</keyword>
<dbReference type="Gene3D" id="1.10.20.10">
    <property type="entry name" value="Histone, subunit A"/>
    <property type="match status" value="1"/>
</dbReference>
<dbReference type="GO" id="GO:0005654">
    <property type="term" value="C:nucleoplasm"/>
    <property type="evidence" value="ECO:0007669"/>
    <property type="project" value="TreeGrafter"/>
</dbReference>
<dbReference type="InterPro" id="IPR009072">
    <property type="entry name" value="Histone-fold"/>
</dbReference>
<dbReference type="PANTHER" id="PTHR34832:SF1">
    <property type="entry name" value="CENTROMERE PROTEIN W"/>
    <property type="match status" value="1"/>
</dbReference>
<dbReference type="InterPro" id="IPR003958">
    <property type="entry name" value="CBFA_NFYB_domain"/>
</dbReference>
<dbReference type="PANTHER" id="PTHR34832">
    <property type="entry name" value="CENTROMERE PROTEIN W"/>
    <property type="match status" value="1"/>
</dbReference>
<reference evidence="9" key="1">
    <citation type="journal article" date="2021" name="Nat. Commun.">
        <title>Genetic determinants of endophytism in the Arabidopsis root mycobiome.</title>
        <authorList>
            <person name="Mesny F."/>
            <person name="Miyauchi S."/>
            <person name="Thiergart T."/>
            <person name="Pickel B."/>
            <person name="Atanasova L."/>
            <person name="Karlsson M."/>
            <person name="Huettel B."/>
            <person name="Barry K.W."/>
            <person name="Haridas S."/>
            <person name="Chen C."/>
            <person name="Bauer D."/>
            <person name="Andreopoulos W."/>
            <person name="Pangilinan J."/>
            <person name="LaButti K."/>
            <person name="Riley R."/>
            <person name="Lipzen A."/>
            <person name="Clum A."/>
            <person name="Drula E."/>
            <person name="Henrissat B."/>
            <person name="Kohler A."/>
            <person name="Grigoriev I.V."/>
            <person name="Martin F.M."/>
            <person name="Hacquard S."/>
        </authorList>
    </citation>
    <scope>NUCLEOTIDE SEQUENCE</scope>
    <source>
        <strain evidence="9">MPI-CAGE-CH-0243</strain>
    </source>
</reference>
<dbReference type="AlphaFoldDB" id="A0A9P9DEB7"/>
<dbReference type="GO" id="GO:0000278">
    <property type="term" value="P:mitotic cell cycle"/>
    <property type="evidence" value="ECO:0007669"/>
    <property type="project" value="TreeGrafter"/>
</dbReference>
<name>A0A9P9DEB7_9PLEO</name>
<evidence type="ECO:0000256" key="2">
    <source>
        <dbReference type="ARBA" id="ARBA00004629"/>
    </source>
</evidence>
<comment type="subcellular location">
    <subcellularLocation>
        <location evidence="2">Chromosome</location>
        <location evidence="2">Centromere</location>
        <location evidence="2">Kinetochore</location>
    </subcellularLocation>
    <subcellularLocation>
        <location evidence="1">Nucleus</location>
    </subcellularLocation>
</comment>
<evidence type="ECO:0000256" key="4">
    <source>
        <dbReference type="ARBA" id="ARBA00022838"/>
    </source>
</evidence>
<dbReference type="GO" id="GO:0000776">
    <property type="term" value="C:kinetochore"/>
    <property type="evidence" value="ECO:0007669"/>
    <property type="project" value="UniProtKB-KW"/>
</dbReference>
<dbReference type="FunFam" id="1.10.20.10:FF:000075">
    <property type="entry name" value="WGS project CABT00000000 data, contig 2.56"/>
    <property type="match status" value="1"/>
</dbReference>
<protein>
    <recommendedName>
        <fullName evidence="8">Transcription factor CBF/NF-Y/archaeal histone domain-containing protein</fullName>
    </recommendedName>
</protein>
<keyword evidence="10" id="KW-1185">Reference proteome</keyword>
<dbReference type="CDD" id="cd13732">
    <property type="entry name" value="HFD_CENP-W"/>
    <property type="match status" value="1"/>
</dbReference>
<sequence length="79" mass="8773">MAPPTTLYPRATLKKIIKAHAGGKGLSSDADILIFLSYSLFLQEVLKEARIRGKQNGERGLSARSVRKVREGCLRKYKA</sequence>
<keyword evidence="4" id="KW-0995">Kinetochore</keyword>
<keyword evidence="3" id="KW-0158">Chromosome</keyword>
<dbReference type="InterPro" id="IPR052484">
    <property type="entry name" value="CENP-W/WIP1"/>
</dbReference>
<keyword evidence="5" id="KW-0539">Nucleus</keyword>
<evidence type="ECO:0000256" key="3">
    <source>
        <dbReference type="ARBA" id="ARBA00022454"/>
    </source>
</evidence>